<evidence type="ECO:0000256" key="3">
    <source>
        <dbReference type="SAM" id="SignalP"/>
    </source>
</evidence>
<keyword evidence="5" id="KW-1185">Reference proteome</keyword>
<dbReference type="AlphaFoldDB" id="A0A498I172"/>
<sequence>MKKITIAIIVVAALMSVVLEAKKDKHGAHSPKGSPAHAPAPSKEKDSAPAPTPSSTDSITLSVVGSLAGVFLSSFFGYYLQY</sequence>
<evidence type="ECO:0000313" key="5">
    <source>
        <dbReference type="Proteomes" id="UP000290289"/>
    </source>
</evidence>
<gene>
    <name evidence="4" type="ORF">DVH24_019537</name>
</gene>
<dbReference type="EMBL" id="RDQH01000340">
    <property type="protein sequence ID" value="RXH76649.1"/>
    <property type="molecule type" value="Genomic_DNA"/>
</dbReference>
<name>A0A498I172_MALDO</name>
<dbReference type="PANTHER" id="PTHR34672:SF2">
    <property type="entry name" value="ARABINOGALACTAN PROTEIN 23"/>
    <property type="match status" value="1"/>
</dbReference>
<keyword evidence="2" id="KW-0812">Transmembrane</keyword>
<dbReference type="Proteomes" id="UP000290289">
    <property type="component" value="Chromosome 14"/>
</dbReference>
<keyword evidence="2" id="KW-0472">Membrane</keyword>
<evidence type="ECO:0000256" key="2">
    <source>
        <dbReference type="SAM" id="Phobius"/>
    </source>
</evidence>
<organism evidence="4 5">
    <name type="scientific">Malus domestica</name>
    <name type="common">Apple</name>
    <name type="synonym">Pyrus malus</name>
    <dbReference type="NCBI Taxonomy" id="3750"/>
    <lineage>
        <taxon>Eukaryota</taxon>
        <taxon>Viridiplantae</taxon>
        <taxon>Streptophyta</taxon>
        <taxon>Embryophyta</taxon>
        <taxon>Tracheophyta</taxon>
        <taxon>Spermatophyta</taxon>
        <taxon>Magnoliopsida</taxon>
        <taxon>eudicotyledons</taxon>
        <taxon>Gunneridae</taxon>
        <taxon>Pentapetalae</taxon>
        <taxon>rosids</taxon>
        <taxon>fabids</taxon>
        <taxon>Rosales</taxon>
        <taxon>Rosaceae</taxon>
        <taxon>Amygdaloideae</taxon>
        <taxon>Maleae</taxon>
        <taxon>Malus</taxon>
    </lineage>
</organism>
<keyword evidence="2" id="KW-1133">Transmembrane helix</keyword>
<dbReference type="PANTHER" id="PTHR34672">
    <property type="entry name" value="POLLEN-SPECIFIC ARABINOGALACTA PROTEIN BAN102"/>
    <property type="match status" value="1"/>
</dbReference>
<dbReference type="InterPro" id="IPR044702">
    <property type="entry name" value="AGP23/40"/>
</dbReference>
<feature type="transmembrane region" description="Helical" evidence="2">
    <location>
        <begin position="59"/>
        <end position="80"/>
    </location>
</feature>
<feature type="chain" id="PRO_5019761344" evidence="3">
    <location>
        <begin position="22"/>
        <end position="82"/>
    </location>
</feature>
<proteinExistence type="predicted"/>
<feature type="signal peptide" evidence="3">
    <location>
        <begin position="1"/>
        <end position="21"/>
    </location>
</feature>
<evidence type="ECO:0000256" key="1">
    <source>
        <dbReference type="SAM" id="MobiDB-lite"/>
    </source>
</evidence>
<accession>A0A498I172</accession>
<keyword evidence="3" id="KW-0732">Signal</keyword>
<reference evidence="4 5" key="1">
    <citation type="submission" date="2018-10" db="EMBL/GenBank/DDBJ databases">
        <title>A high-quality apple genome assembly.</title>
        <authorList>
            <person name="Hu J."/>
        </authorList>
    </citation>
    <scope>NUCLEOTIDE SEQUENCE [LARGE SCALE GENOMIC DNA]</scope>
    <source>
        <strain evidence="5">cv. HFTH1</strain>
        <tissue evidence="4">Young leaf</tissue>
    </source>
</reference>
<protein>
    <submittedName>
        <fullName evidence="4">Uncharacterized protein</fullName>
    </submittedName>
</protein>
<feature type="region of interest" description="Disordered" evidence="1">
    <location>
        <begin position="24"/>
        <end position="57"/>
    </location>
</feature>
<comment type="caution">
    <text evidence="4">The sequence shown here is derived from an EMBL/GenBank/DDBJ whole genome shotgun (WGS) entry which is preliminary data.</text>
</comment>
<evidence type="ECO:0000313" key="4">
    <source>
        <dbReference type="EMBL" id="RXH76649.1"/>
    </source>
</evidence>